<protein>
    <submittedName>
        <fullName evidence="2">Uncharacterized protein</fullName>
    </submittedName>
</protein>
<comment type="caution">
    <text evidence="2">The sequence shown here is derived from an EMBL/GenBank/DDBJ whole genome shotgun (WGS) entry which is preliminary data.</text>
</comment>
<dbReference type="RefSeq" id="WP_106196011.1">
    <property type="nucleotide sequence ID" value="NZ_PVTO01000034.1"/>
</dbReference>
<accession>A0A2T0VVB8</accession>
<organism evidence="2 3">
    <name type="scientific">Alkalibacterium olivapovliticus</name>
    <dbReference type="NCBI Taxonomy" id="99907"/>
    <lineage>
        <taxon>Bacteria</taxon>
        <taxon>Bacillati</taxon>
        <taxon>Bacillota</taxon>
        <taxon>Bacilli</taxon>
        <taxon>Lactobacillales</taxon>
        <taxon>Carnobacteriaceae</taxon>
        <taxon>Alkalibacterium</taxon>
    </lineage>
</organism>
<evidence type="ECO:0000256" key="1">
    <source>
        <dbReference type="SAM" id="MobiDB-lite"/>
    </source>
</evidence>
<reference evidence="2 3" key="1">
    <citation type="submission" date="2018-03" db="EMBL/GenBank/DDBJ databases">
        <title>Genomic Encyclopedia of Archaeal and Bacterial Type Strains, Phase II (KMG-II): from individual species to whole genera.</title>
        <authorList>
            <person name="Goeker M."/>
        </authorList>
    </citation>
    <scope>NUCLEOTIDE SEQUENCE [LARGE SCALE GENOMIC DNA]</scope>
    <source>
        <strain evidence="2 3">DSM 13175</strain>
    </source>
</reference>
<dbReference type="OrthoDB" id="9920168at2"/>
<feature type="region of interest" description="Disordered" evidence="1">
    <location>
        <begin position="91"/>
        <end position="123"/>
    </location>
</feature>
<gene>
    <name evidence="2" type="ORF">CLV38_13423</name>
</gene>
<dbReference type="AlphaFoldDB" id="A0A2T0VVB8"/>
<feature type="compositionally biased region" description="Polar residues" evidence="1">
    <location>
        <begin position="98"/>
        <end position="107"/>
    </location>
</feature>
<evidence type="ECO:0000313" key="3">
    <source>
        <dbReference type="Proteomes" id="UP000238205"/>
    </source>
</evidence>
<name>A0A2T0VVB8_9LACT</name>
<keyword evidence="3" id="KW-1185">Reference proteome</keyword>
<proteinExistence type="predicted"/>
<sequence>MKIKILSIFSIVVLLIMILSFSDTLQLAEGSAEEATVEYIPEVYVDPIHPDDVIDEEFDYDDSLAEVRELIASFDGDGSVNFNLETGEMTIEEKVSSETESLPNSTGKDGVTSEESAYLPNVN</sequence>
<dbReference type="EMBL" id="PVTO01000034">
    <property type="protein sequence ID" value="PRY75647.1"/>
    <property type="molecule type" value="Genomic_DNA"/>
</dbReference>
<evidence type="ECO:0000313" key="2">
    <source>
        <dbReference type="EMBL" id="PRY75647.1"/>
    </source>
</evidence>
<dbReference type="Proteomes" id="UP000238205">
    <property type="component" value="Unassembled WGS sequence"/>
</dbReference>